<sequence>GPTPGSPRGAPRCACDALIRLHPISGDLSLAHVRTVQDDGHIHVLARL</sequence>
<name>A0A453CXJ3_AEGTS</name>
<evidence type="ECO:0000313" key="1">
    <source>
        <dbReference type="EnsemblPlants" id="AET2Gv21003800.6"/>
    </source>
</evidence>
<evidence type="ECO:0000313" key="2">
    <source>
        <dbReference type="Proteomes" id="UP000015105"/>
    </source>
</evidence>
<dbReference type="Proteomes" id="UP000015105">
    <property type="component" value="Chromosome 2D"/>
</dbReference>
<reference evidence="2" key="1">
    <citation type="journal article" date="2014" name="Science">
        <title>Ancient hybridizations among the ancestral genomes of bread wheat.</title>
        <authorList>
            <consortium name="International Wheat Genome Sequencing Consortium,"/>
            <person name="Marcussen T."/>
            <person name="Sandve S.R."/>
            <person name="Heier L."/>
            <person name="Spannagl M."/>
            <person name="Pfeifer M."/>
            <person name="Jakobsen K.S."/>
            <person name="Wulff B.B."/>
            <person name="Steuernagel B."/>
            <person name="Mayer K.F."/>
            <person name="Olsen O.A."/>
        </authorList>
    </citation>
    <scope>NUCLEOTIDE SEQUENCE [LARGE SCALE GENOMIC DNA]</scope>
    <source>
        <strain evidence="2">cv. AL8/78</strain>
    </source>
</reference>
<dbReference type="EnsemblPlants" id="AET2Gv21003800.6">
    <property type="protein sequence ID" value="AET2Gv21003800.6"/>
    <property type="gene ID" value="AET2Gv21003800"/>
</dbReference>
<accession>A0A453CXJ3</accession>
<dbReference type="AlphaFoldDB" id="A0A453CXJ3"/>
<proteinExistence type="predicted"/>
<keyword evidence="2" id="KW-1185">Reference proteome</keyword>
<reference evidence="1" key="5">
    <citation type="journal article" date="2021" name="G3 (Bethesda)">
        <title>Aegilops tauschii genome assembly Aet v5.0 features greater sequence contiguity and improved annotation.</title>
        <authorList>
            <person name="Wang L."/>
            <person name="Zhu T."/>
            <person name="Rodriguez J.C."/>
            <person name="Deal K.R."/>
            <person name="Dubcovsky J."/>
            <person name="McGuire P.E."/>
            <person name="Lux T."/>
            <person name="Spannagl M."/>
            <person name="Mayer K.F.X."/>
            <person name="Baldrich P."/>
            <person name="Meyers B.C."/>
            <person name="Huo N."/>
            <person name="Gu Y.Q."/>
            <person name="Zhou H."/>
            <person name="Devos K.M."/>
            <person name="Bennetzen J.L."/>
            <person name="Unver T."/>
            <person name="Budak H."/>
            <person name="Gulick P.J."/>
            <person name="Galiba G."/>
            <person name="Kalapos B."/>
            <person name="Nelson D.R."/>
            <person name="Li P."/>
            <person name="You F.M."/>
            <person name="Luo M.C."/>
            <person name="Dvorak J."/>
        </authorList>
    </citation>
    <scope>NUCLEOTIDE SEQUENCE [LARGE SCALE GENOMIC DNA]</scope>
    <source>
        <strain evidence="1">cv. AL8/78</strain>
    </source>
</reference>
<reference evidence="2" key="2">
    <citation type="journal article" date="2017" name="Nat. Plants">
        <title>The Aegilops tauschii genome reveals multiple impacts of transposons.</title>
        <authorList>
            <person name="Zhao G."/>
            <person name="Zou C."/>
            <person name="Li K."/>
            <person name="Wang K."/>
            <person name="Li T."/>
            <person name="Gao L."/>
            <person name="Zhang X."/>
            <person name="Wang H."/>
            <person name="Yang Z."/>
            <person name="Liu X."/>
            <person name="Jiang W."/>
            <person name="Mao L."/>
            <person name="Kong X."/>
            <person name="Jiao Y."/>
            <person name="Jia J."/>
        </authorList>
    </citation>
    <scope>NUCLEOTIDE SEQUENCE [LARGE SCALE GENOMIC DNA]</scope>
    <source>
        <strain evidence="2">cv. AL8/78</strain>
    </source>
</reference>
<dbReference type="Gramene" id="AET2Gv21003800.6">
    <property type="protein sequence ID" value="AET2Gv21003800.6"/>
    <property type="gene ID" value="AET2Gv21003800"/>
</dbReference>
<organism evidence="1 2">
    <name type="scientific">Aegilops tauschii subsp. strangulata</name>
    <name type="common">Goatgrass</name>
    <dbReference type="NCBI Taxonomy" id="200361"/>
    <lineage>
        <taxon>Eukaryota</taxon>
        <taxon>Viridiplantae</taxon>
        <taxon>Streptophyta</taxon>
        <taxon>Embryophyta</taxon>
        <taxon>Tracheophyta</taxon>
        <taxon>Spermatophyta</taxon>
        <taxon>Magnoliopsida</taxon>
        <taxon>Liliopsida</taxon>
        <taxon>Poales</taxon>
        <taxon>Poaceae</taxon>
        <taxon>BOP clade</taxon>
        <taxon>Pooideae</taxon>
        <taxon>Triticodae</taxon>
        <taxon>Triticeae</taxon>
        <taxon>Triticinae</taxon>
        <taxon>Aegilops</taxon>
    </lineage>
</organism>
<protein>
    <submittedName>
        <fullName evidence="1">Uncharacterized protein</fullName>
    </submittedName>
</protein>
<reference evidence="1" key="4">
    <citation type="submission" date="2019-03" db="UniProtKB">
        <authorList>
            <consortium name="EnsemblPlants"/>
        </authorList>
    </citation>
    <scope>IDENTIFICATION</scope>
</reference>
<reference evidence="1" key="3">
    <citation type="journal article" date="2017" name="Nature">
        <title>Genome sequence of the progenitor of the wheat D genome Aegilops tauschii.</title>
        <authorList>
            <person name="Luo M.C."/>
            <person name="Gu Y.Q."/>
            <person name="Puiu D."/>
            <person name="Wang H."/>
            <person name="Twardziok S.O."/>
            <person name="Deal K.R."/>
            <person name="Huo N."/>
            <person name="Zhu T."/>
            <person name="Wang L."/>
            <person name="Wang Y."/>
            <person name="McGuire P.E."/>
            <person name="Liu S."/>
            <person name="Long H."/>
            <person name="Ramasamy R.K."/>
            <person name="Rodriguez J.C."/>
            <person name="Van S.L."/>
            <person name="Yuan L."/>
            <person name="Wang Z."/>
            <person name="Xia Z."/>
            <person name="Xiao L."/>
            <person name="Anderson O.D."/>
            <person name="Ouyang S."/>
            <person name="Liang Y."/>
            <person name="Zimin A.V."/>
            <person name="Pertea G."/>
            <person name="Qi P."/>
            <person name="Bennetzen J.L."/>
            <person name="Dai X."/>
            <person name="Dawson M.W."/>
            <person name="Muller H.G."/>
            <person name="Kugler K."/>
            <person name="Rivarola-Duarte L."/>
            <person name="Spannagl M."/>
            <person name="Mayer K.F.X."/>
            <person name="Lu F.H."/>
            <person name="Bevan M.W."/>
            <person name="Leroy P."/>
            <person name="Li P."/>
            <person name="You F.M."/>
            <person name="Sun Q."/>
            <person name="Liu Z."/>
            <person name="Lyons E."/>
            <person name="Wicker T."/>
            <person name="Salzberg S.L."/>
            <person name="Devos K.M."/>
            <person name="Dvorak J."/>
        </authorList>
    </citation>
    <scope>NUCLEOTIDE SEQUENCE [LARGE SCALE GENOMIC DNA]</scope>
    <source>
        <strain evidence="1">cv. AL8/78</strain>
    </source>
</reference>